<name>A0A1I1T4H6_9GAMM</name>
<feature type="transmembrane region" description="Helical" evidence="2">
    <location>
        <begin position="6"/>
        <end position="30"/>
    </location>
</feature>
<keyword evidence="2" id="KW-0472">Membrane</keyword>
<evidence type="ECO:0000313" key="3">
    <source>
        <dbReference type="EMBL" id="SFD53605.1"/>
    </source>
</evidence>
<organism evidence="3 4">
    <name type="scientific">Pseudoalteromonas denitrificans DSM 6059</name>
    <dbReference type="NCBI Taxonomy" id="1123010"/>
    <lineage>
        <taxon>Bacteria</taxon>
        <taxon>Pseudomonadati</taxon>
        <taxon>Pseudomonadota</taxon>
        <taxon>Gammaproteobacteria</taxon>
        <taxon>Alteromonadales</taxon>
        <taxon>Pseudoalteromonadaceae</taxon>
        <taxon>Pseudoalteromonas</taxon>
    </lineage>
</organism>
<proteinExistence type="predicted"/>
<gene>
    <name evidence="3" type="ORF">SAMN02745724_04785</name>
</gene>
<keyword evidence="2" id="KW-1133">Transmembrane helix</keyword>
<feature type="coiled-coil region" evidence="1">
    <location>
        <begin position="104"/>
        <end position="190"/>
    </location>
</feature>
<evidence type="ECO:0000256" key="1">
    <source>
        <dbReference type="SAM" id="Coils"/>
    </source>
</evidence>
<keyword evidence="4" id="KW-1185">Reference proteome</keyword>
<accession>A0A1I1T4H6</accession>
<keyword evidence="2" id="KW-0812">Transmembrane</keyword>
<sequence>MLPERVMELLAIDVGLVVITSWFLILFFMFREFRIVSRSVNNLTSHLNKDEYLPIYQESVDDALASVNKHTETLNELTSVHEIIESQLEILHQSQTNPQDDGKITQLEAQLDKSHALIKKLKGELASSKKRLEHTKVKLYSQNDAVDLLQKEKEQFLLDAQKQQADFEHNQELQAQAEKYKSQQKQLVAAAGDYKSKLVKQSKELDYVKKKNQLLTISNSGTKTDSLNKKINALEKQLKDSNEKAGHIIKEKDFLETKFLDSLKQIDELKGNDKN</sequence>
<dbReference type="AlphaFoldDB" id="A0A1I1T4H6"/>
<dbReference type="EMBL" id="FOLO01000066">
    <property type="protein sequence ID" value="SFD53605.1"/>
    <property type="molecule type" value="Genomic_DNA"/>
</dbReference>
<dbReference type="RefSeq" id="WP_091990747.1">
    <property type="nucleotide sequence ID" value="NZ_FOLO01000066.1"/>
</dbReference>
<protein>
    <recommendedName>
        <fullName evidence="5">Chromosome partitioning protein ParA</fullName>
    </recommendedName>
</protein>
<feature type="coiled-coil region" evidence="1">
    <location>
        <begin position="224"/>
        <end position="251"/>
    </location>
</feature>
<dbReference type="OrthoDB" id="6288447at2"/>
<evidence type="ECO:0000313" key="4">
    <source>
        <dbReference type="Proteomes" id="UP000198862"/>
    </source>
</evidence>
<reference evidence="3 4" key="1">
    <citation type="submission" date="2016-10" db="EMBL/GenBank/DDBJ databases">
        <authorList>
            <person name="de Groot N.N."/>
        </authorList>
    </citation>
    <scope>NUCLEOTIDE SEQUENCE [LARGE SCALE GENOMIC DNA]</scope>
    <source>
        <strain evidence="3 4">DSM 6059</strain>
    </source>
</reference>
<evidence type="ECO:0008006" key="5">
    <source>
        <dbReference type="Google" id="ProtNLM"/>
    </source>
</evidence>
<dbReference type="STRING" id="1123010.SAMN02745724_04785"/>
<evidence type="ECO:0000256" key="2">
    <source>
        <dbReference type="SAM" id="Phobius"/>
    </source>
</evidence>
<dbReference type="Proteomes" id="UP000198862">
    <property type="component" value="Unassembled WGS sequence"/>
</dbReference>
<keyword evidence="1" id="KW-0175">Coiled coil</keyword>